<feature type="chain" id="PRO_5041989514" description="Secreted protein" evidence="1">
    <location>
        <begin position="23"/>
        <end position="224"/>
    </location>
</feature>
<evidence type="ECO:0000313" key="2">
    <source>
        <dbReference type="EMBL" id="KAJ1357135.1"/>
    </source>
</evidence>
<dbReference type="PROSITE" id="PS51257">
    <property type="entry name" value="PROKAR_LIPOPROTEIN"/>
    <property type="match status" value="1"/>
</dbReference>
<gene>
    <name evidence="2" type="ORF">KIN20_015195</name>
</gene>
<keyword evidence="1" id="KW-0732">Signal</keyword>
<comment type="caution">
    <text evidence="2">The sequence shown here is derived from an EMBL/GenBank/DDBJ whole genome shotgun (WGS) entry which is preliminary data.</text>
</comment>
<evidence type="ECO:0000313" key="3">
    <source>
        <dbReference type="Proteomes" id="UP001196413"/>
    </source>
</evidence>
<sequence length="224" mass="23927">MARHSSAPFMIHLLSTFSTVLGCGVLPAGQASKRSFNVTGITTLPVAMAYSTEPNVRAQVPGIANDKGAVQAFVQRLVMQTIFDVLESQARSAFLPDAVISTILGQLDVNITYEPLQCQKFVRDATIDNQNDMDNRCIIVGTTVTGICVKTMATQKCVDPGKATITPVPMAHTSISGTISTTNIIMANWQKAMWESVVNRAVRTLASGPFASHFFSATSTVGGN</sequence>
<protein>
    <recommendedName>
        <fullName evidence="4">Secreted protein</fullName>
    </recommendedName>
</protein>
<evidence type="ECO:0000256" key="1">
    <source>
        <dbReference type="SAM" id="SignalP"/>
    </source>
</evidence>
<dbReference type="EMBL" id="JAHQIW010003048">
    <property type="protein sequence ID" value="KAJ1357135.1"/>
    <property type="molecule type" value="Genomic_DNA"/>
</dbReference>
<accession>A0AAD5MEJ0</accession>
<feature type="signal peptide" evidence="1">
    <location>
        <begin position="1"/>
        <end position="22"/>
    </location>
</feature>
<keyword evidence="3" id="KW-1185">Reference proteome</keyword>
<name>A0AAD5MEJ0_PARTN</name>
<dbReference type="Proteomes" id="UP001196413">
    <property type="component" value="Unassembled WGS sequence"/>
</dbReference>
<reference evidence="2" key="1">
    <citation type="submission" date="2021-06" db="EMBL/GenBank/DDBJ databases">
        <title>Parelaphostrongylus tenuis whole genome reference sequence.</title>
        <authorList>
            <person name="Garwood T.J."/>
            <person name="Larsen P.A."/>
            <person name="Fountain-Jones N.M."/>
            <person name="Garbe J.R."/>
            <person name="Macchietto M.G."/>
            <person name="Kania S.A."/>
            <person name="Gerhold R.W."/>
            <person name="Richards J.E."/>
            <person name="Wolf T.M."/>
        </authorList>
    </citation>
    <scope>NUCLEOTIDE SEQUENCE</scope>
    <source>
        <strain evidence="2">MNPRO001-30</strain>
        <tissue evidence="2">Meninges</tissue>
    </source>
</reference>
<evidence type="ECO:0008006" key="4">
    <source>
        <dbReference type="Google" id="ProtNLM"/>
    </source>
</evidence>
<organism evidence="2 3">
    <name type="scientific">Parelaphostrongylus tenuis</name>
    <name type="common">Meningeal worm</name>
    <dbReference type="NCBI Taxonomy" id="148309"/>
    <lineage>
        <taxon>Eukaryota</taxon>
        <taxon>Metazoa</taxon>
        <taxon>Ecdysozoa</taxon>
        <taxon>Nematoda</taxon>
        <taxon>Chromadorea</taxon>
        <taxon>Rhabditida</taxon>
        <taxon>Rhabditina</taxon>
        <taxon>Rhabditomorpha</taxon>
        <taxon>Strongyloidea</taxon>
        <taxon>Metastrongylidae</taxon>
        <taxon>Parelaphostrongylus</taxon>
    </lineage>
</organism>
<dbReference type="AlphaFoldDB" id="A0AAD5MEJ0"/>
<proteinExistence type="predicted"/>